<reference evidence="2" key="1">
    <citation type="submission" date="2017-02" db="EMBL/GenBank/DDBJ databases">
        <title>Comparative genomics and description of representatives of a novel lineage of planctomycetes thriving in anoxic sediments.</title>
        <authorList>
            <person name="Spring S."/>
            <person name="Bunk B."/>
            <person name="Sproer C."/>
            <person name="Klenk H.-P."/>
        </authorList>
    </citation>
    <scope>NUCLEOTIDE SEQUENCE [LARGE SCALE GENOMIC DNA]</scope>
    <source>
        <strain evidence="2">L21-RPul-D3</strain>
    </source>
</reference>
<dbReference type="STRING" id="1940790.L21SP3_00621"/>
<dbReference type="RefSeq" id="WP_077539299.1">
    <property type="nucleotide sequence ID" value="NZ_CP019633.1"/>
</dbReference>
<dbReference type="KEGG" id="pbu:L21SP3_00621"/>
<dbReference type="AlphaFoldDB" id="A0A1Q2HN95"/>
<sequence length="514" mass="59561">MTAQYVDETKFRGLVRQRSRILFSYTSFLANHEDPHRVLTRPLAGIILSQSIQLEELVDFYGAQNNLRWARFRSFVATLKRFSDVLYELIHIKYGIPEYRIQEECQQFEQATDKAISYIKNIVHNTAKQFVEHCIRLEIDSKPIEILEDEIDEHILEGKLKYDHERRHVVEVGKIVTFLGTSFLNMIADTSLKAIVEGDKPFDNESYSISPISEEKLRMLEHNFHNMQCNYDTYVSKTDTESHDESLPILRGHVSVVFHLLTIAVSLSHYYERHLSEYRDPTQEFKGQLVDPSGLLENLTDYCIHYIRNYVNSAKNLCQNMIKKYSEQGEITVPVPQYRGFHVRPSTLIALIANHYGSELKMDMLGEEYDASSPLELFRANEAINSEKRKGLNREVLNLDINRKVDSNTDMRIIVNDLVMTLADQGKMMIYDHPLEISPDINDRKEATLIDTIRDEVARLLAVGKVDIVTNLQAHFRGDKRVLEDIKLLAHYGYGEDNYGNNIPLPPSLEYLRK</sequence>
<evidence type="ECO:0000313" key="1">
    <source>
        <dbReference type="EMBL" id="AQQ08830.1"/>
    </source>
</evidence>
<evidence type="ECO:0008006" key="3">
    <source>
        <dbReference type="Google" id="ProtNLM"/>
    </source>
</evidence>
<dbReference type="Proteomes" id="UP000188273">
    <property type="component" value="Chromosome"/>
</dbReference>
<proteinExistence type="predicted"/>
<name>A0A1Q2HN95_9BACT</name>
<dbReference type="OrthoDB" id="256762at2"/>
<keyword evidence="2" id="KW-1185">Reference proteome</keyword>
<evidence type="ECO:0000313" key="2">
    <source>
        <dbReference type="Proteomes" id="UP000188273"/>
    </source>
</evidence>
<protein>
    <recommendedName>
        <fullName evidence="3">HPr domain-containing protein</fullName>
    </recommendedName>
</protein>
<gene>
    <name evidence="1" type="ORF">L21SP3_00621</name>
</gene>
<dbReference type="EMBL" id="CP019633">
    <property type="protein sequence ID" value="AQQ08830.1"/>
    <property type="molecule type" value="Genomic_DNA"/>
</dbReference>
<organism evidence="1 2">
    <name type="scientific">Sedimentisphaera cyanobacteriorum</name>
    <dbReference type="NCBI Taxonomy" id="1940790"/>
    <lineage>
        <taxon>Bacteria</taxon>
        <taxon>Pseudomonadati</taxon>
        <taxon>Planctomycetota</taxon>
        <taxon>Phycisphaerae</taxon>
        <taxon>Sedimentisphaerales</taxon>
        <taxon>Sedimentisphaeraceae</taxon>
        <taxon>Sedimentisphaera</taxon>
    </lineage>
</organism>
<accession>A0A1Q2HN95</accession>